<protein>
    <submittedName>
        <fullName evidence="2">Haemolysin XhlA</fullName>
    </submittedName>
</protein>
<sequence>MNEEYVAKQLETHEKRLNNHGDRLDKLEQYQSRSEVQISNLCEQIKSLISTIKWSMGLLITTLVGFIIWYIQSL</sequence>
<keyword evidence="1" id="KW-0812">Transmembrane</keyword>
<dbReference type="STRING" id="1527.SAMN04489757_11060"/>
<keyword evidence="3" id="KW-1185">Reference proteome</keyword>
<keyword evidence="1" id="KW-0472">Membrane</keyword>
<dbReference type="AlphaFoldDB" id="A0A1I5EPE2"/>
<dbReference type="RefSeq" id="WP_091685780.1">
    <property type="nucleotide sequence ID" value="NZ_BAABFM010000061.1"/>
</dbReference>
<evidence type="ECO:0000313" key="2">
    <source>
        <dbReference type="EMBL" id="SFO13319.1"/>
    </source>
</evidence>
<evidence type="ECO:0000313" key="3">
    <source>
        <dbReference type="Proteomes" id="UP000198806"/>
    </source>
</evidence>
<dbReference type="OrthoDB" id="1707681at2"/>
<name>A0A1I5EPE2_9FIRM</name>
<dbReference type="Proteomes" id="UP000198806">
    <property type="component" value="Unassembled WGS sequence"/>
</dbReference>
<dbReference type="InterPro" id="IPR019715">
    <property type="entry name" value="Haemolysin_XhlA"/>
</dbReference>
<accession>A0A1I5EPE2</accession>
<organism evidence="2 3">
    <name type="scientific">Anaerocolumna aminovalerica</name>
    <dbReference type="NCBI Taxonomy" id="1527"/>
    <lineage>
        <taxon>Bacteria</taxon>
        <taxon>Bacillati</taxon>
        <taxon>Bacillota</taxon>
        <taxon>Clostridia</taxon>
        <taxon>Lachnospirales</taxon>
        <taxon>Lachnospiraceae</taxon>
        <taxon>Anaerocolumna</taxon>
    </lineage>
</organism>
<feature type="transmembrane region" description="Helical" evidence="1">
    <location>
        <begin position="54"/>
        <end position="71"/>
    </location>
</feature>
<gene>
    <name evidence="2" type="ORF">SAMN04489757_11060</name>
</gene>
<proteinExistence type="predicted"/>
<dbReference type="EMBL" id="FOWD01000010">
    <property type="protein sequence ID" value="SFO13319.1"/>
    <property type="molecule type" value="Genomic_DNA"/>
</dbReference>
<keyword evidence="1" id="KW-1133">Transmembrane helix</keyword>
<dbReference type="Pfam" id="PF10779">
    <property type="entry name" value="XhlA"/>
    <property type="match status" value="1"/>
</dbReference>
<reference evidence="2 3" key="1">
    <citation type="submission" date="2016-10" db="EMBL/GenBank/DDBJ databases">
        <authorList>
            <person name="de Groot N.N."/>
        </authorList>
    </citation>
    <scope>NUCLEOTIDE SEQUENCE [LARGE SCALE GENOMIC DNA]</scope>
    <source>
        <strain evidence="2 3">DSM 1283</strain>
    </source>
</reference>
<evidence type="ECO:0000256" key="1">
    <source>
        <dbReference type="SAM" id="Phobius"/>
    </source>
</evidence>